<keyword evidence="1 2" id="KW-0645">Protease</keyword>
<sequence>MNPLLPEQLCRRCDPQALGFATTADVTETVDIVDQTRAIDAVKFGIAVKRPGFNLFVLGEPGSGRHSAVRRLLEARAATEAIPGDLCYVNNFAEPNRPRLLQLPAGRGARLKADMQQFVSELAKAITAAFESDEYRARVEAIQEEFKEREEGALRALGQASSEVGIALLRTPHGFVFAPIKGEETMSSEEFQALPDDEKERYGKIMEEHGEKLQKLMHQFPRWRREMQARLKDVSRDTMRFAVGHLVEELKENYADLANVAGFLDQVLEDVVDSAEELRETPKSEGDVSGVVISGSLPLARYQVNLLVDHAATTAAPVVTEDNPIYPNLVGRVDHIAHMGTLVTNFTMIMAGALHRANGGYLVLDADKLLTQPYAWEGLKRALKSAQVRIESLGQVYGLMSTLSLEPEPMPLAVKVVLVGERLVYYLLKEYDPEFDELFKVAADFEDEVVRDANNTARYARFIATLAHADGLRPFAAAAVARVIEHAARLADDAERLSAATRRIRDLMVEADHRAGEAGRATVEADDIKSALAARRHRADRLREAGDEQILRGVRLIDVAGSHAGQVNGLAVFDLGEYRFGHPVRITATARIGEGDVVDIERESEMGGEIHTKGVLILTSFLAARYARALPLSLSASLVFEQSYGPVEGDSASLAELCALLSALSGVPIKQSLAVTGSVNQFGRVQAIGGVNEKIEGYFDICAAKGLSGEQGVVIPAANVVHLMLREDVVAACAEGRFRIWPVADVDEAIELLTGVPAGVPNDKGEVPEGSMNYLVATQLAELSALRQAYGAAAHGKRRKHKRDE</sequence>
<dbReference type="Gene3D" id="3.40.50.300">
    <property type="entry name" value="P-loop containing nucleotide triphosphate hydrolases"/>
    <property type="match status" value="2"/>
</dbReference>
<name>A0A497X7B4_9PROT</name>
<dbReference type="PANTHER" id="PTHR10046">
    <property type="entry name" value="ATP DEPENDENT LON PROTEASE FAMILY MEMBER"/>
    <property type="match status" value="1"/>
</dbReference>
<dbReference type="InterPro" id="IPR008269">
    <property type="entry name" value="Lon_proteolytic"/>
</dbReference>
<reference evidence="4 5" key="1">
    <citation type="submission" date="2018-10" db="EMBL/GenBank/DDBJ databases">
        <title>Genomic Encyclopedia of Type Strains, Phase IV (KMG-IV): sequencing the most valuable type-strain genomes for metagenomic binning, comparative biology and taxonomic classification.</title>
        <authorList>
            <person name="Goeker M."/>
        </authorList>
    </citation>
    <scope>NUCLEOTIDE SEQUENCE [LARGE SCALE GENOMIC DNA]</scope>
    <source>
        <strain evidence="4 5">DSM 26916</strain>
    </source>
</reference>
<evidence type="ECO:0000256" key="2">
    <source>
        <dbReference type="PROSITE-ProRule" id="PRU01122"/>
    </source>
</evidence>
<dbReference type="InterPro" id="IPR014721">
    <property type="entry name" value="Ribsml_uS5_D2-typ_fold_subgr"/>
</dbReference>
<dbReference type="GO" id="GO:0004252">
    <property type="term" value="F:serine-type endopeptidase activity"/>
    <property type="evidence" value="ECO:0007669"/>
    <property type="project" value="UniProtKB-UniRule"/>
</dbReference>
<dbReference type="Pfam" id="PF13654">
    <property type="entry name" value="AAA_32"/>
    <property type="match status" value="1"/>
</dbReference>
<dbReference type="SUPFAM" id="SSF54211">
    <property type="entry name" value="Ribosomal protein S5 domain 2-like"/>
    <property type="match status" value="1"/>
</dbReference>
<evidence type="ECO:0000313" key="4">
    <source>
        <dbReference type="EMBL" id="RLJ61631.1"/>
    </source>
</evidence>
<dbReference type="InterPro" id="IPR027065">
    <property type="entry name" value="Lon_Prtase"/>
</dbReference>
<evidence type="ECO:0000256" key="1">
    <source>
        <dbReference type="ARBA" id="ARBA00022670"/>
    </source>
</evidence>
<organism evidence="4 5">
    <name type="scientific">Sulfurisoma sediminicola</name>
    <dbReference type="NCBI Taxonomy" id="1381557"/>
    <lineage>
        <taxon>Bacteria</taxon>
        <taxon>Pseudomonadati</taxon>
        <taxon>Pseudomonadota</taxon>
        <taxon>Betaproteobacteria</taxon>
        <taxon>Nitrosomonadales</taxon>
        <taxon>Sterolibacteriaceae</taxon>
        <taxon>Sulfurisoma</taxon>
    </lineage>
</organism>
<keyword evidence="2" id="KW-0720">Serine protease</keyword>
<comment type="similarity">
    <text evidence="2">Belongs to the peptidase S16 family.</text>
</comment>
<dbReference type="SUPFAM" id="SSF52540">
    <property type="entry name" value="P-loop containing nucleoside triphosphate hydrolases"/>
    <property type="match status" value="1"/>
</dbReference>
<feature type="active site" evidence="2">
    <location>
        <position position="651"/>
    </location>
</feature>
<dbReference type="GO" id="GO:0006508">
    <property type="term" value="P:proteolysis"/>
    <property type="evidence" value="ECO:0007669"/>
    <property type="project" value="UniProtKB-KW"/>
</dbReference>
<evidence type="ECO:0000259" key="3">
    <source>
        <dbReference type="PROSITE" id="PS51786"/>
    </source>
</evidence>
<dbReference type="GO" id="GO:0030163">
    <property type="term" value="P:protein catabolic process"/>
    <property type="evidence" value="ECO:0007669"/>
    <property type="project" value="InterPro"/>
</dbReference>
<dbReference type="PRINTS" id="PR00830">
    <property type="entry name" value="ENDOLAPTASE"/>
</dbReference>
<dbReference type="InterPro" id="IPR046844">
    <property type="entry name" value="Lon-like_helical"/>
</dbReference>
<dbReference type="AlphaFoldDB" id="A0A497X7B4"/>
<keyword evidence="2" id="KW-0378">Hydrolase</keyword>
<dbReference type="RefSeq" id="WP_243642569.1">
    <property type="nucleotide sequence ID" value="NZ_BHVV01000004.1"/>
</dbReference>
<dbReference type="Gene3D" id="3.30.230.10">
    <property type="match status" value="1"/>
</dbReference>
<dbReference type="GO" id="GO:0005524">
    <property type="term" value="F:ATP binding"/>
    <property type="evidence" value="ECO:0007669"/>
    <property type="project" value="InterPro"/>
</dbReference>
<comment type="caution">
    <text evidence="4">The sequence shown here is derived from an EMBL/GenBank/DDBJ whole genome shotgun (WGS) entry which is preliminary data.</text>
</comment>
<feature type="active site" evidence="2">
    <location>
        <position position="694"/>
    </location>
</feature>
<dbReference type="InterPro" id="IPR041699">
    <property type="entry name" value="AAA_32"/>
</dbReference>
<dbReference type="InterPro" id="IPR027417">
    <property type="entry name" value="P-loop_NTPase"/>
</dbReference>
<dbReference type="Gene3D" id="1.10.8.60">
    <property type="match status" value="1"/>
</dbReference>
<dbReference type="EC" id="3.4.21.53" evidence="2"/>
<gene>
    <name evidence="4" type="ORF">DFR35_2835</name>
</gene>
<dbReference type="PROSITE" id="PS51786">
    <property type="entry name" value="LON_PROTEOLYTIC"/>
    <property type="match status" value="1"/>
</dbReference>
<dbReference type="Pfam" id="PF20436">
    <property type="entry name" value="LonB_AAA-LID"/>
    <property type="match status" value="1"/>
</dbReference>
<keyword evidence="5" id="KW-1185">Reference proteome</keyword>
<dbReference type="Pfam" id="PF05362">
    <property type="entry name" value="Lon_C"/>
    <property type="match status" value="1"/>
</dbReference>
<dbReference type="InterPro" id="IPR046843">
    <property type="entry name" value="LonB_AAA-LID"/>
</dbReference>
<dbReference type="GO" id="GO:0004176">
    <property type="term" value="F:ATP-dependent peptidase activity"/>
    <property type="evidence" value="ECO:0007669"/>
    <property type="project" value="UniProtKB-UniRule"/>
</dbReference>
<protein>
    <recommendedName>
        <fullName evidence="2">endopeptidase La</fullName>
        <ecNumber evidence="2">3.4.21.53</ecNumber>
    </recommendedName>
</protein>
<dbReference type="Pfam" id="PF20437">
    <property type="entry name" value="LonC_helical"/>
    <property type="match status" value="1"/>
</dbReference>
<dbReference type="InterPro" id="IPR020568">
    <property type="entry name" value="Ribosomal_Su5_D2-typ_SF"/>
</dbReference>
<feature type="domain" description="Lon proteolytic" evidence="3">
    <location>
        <begin position="561"/>
        <end position="756"/>
    </location>
</feature>
<proteinExistence type="inferred from homology"/>
<dbReference type="Proteomes" id="UP000268908">
    <property type="component" value="Unassembled WGS sequence"/>
</dbReference>
<accession>A0A497X7B4</accession>
<evidence type="ECO:0000313" key="5">
    <source>
        <dbReference type="Proteomes" id="UP000268908"/>
    </source>
</evidence>
<dbReference type="EMBL" id="RCCI01000009">
    <property type="protein sequence ID" value="RLJ61631.1"/>
    <property type="molecule type" value="Genomic_DNA"/>
</dbReference>
<comment type="catalytic activity">
    <reaction evidence="2">
        <text>Hydrolysis of proteins in presence of ATP.</text>
        <dbReference type="EC" id="3.4.21.53"/>
    </reaction>
</comment>